<feature type="transmembrane region" description="Helical" evidence="5">
    <location>
        <begin position="29"/>
        <end position="55"/>
    </location>
</feature>
<dbReference type="Proteomes" id="UP000014760">
    <property type="component" value="Unassembled WGS sequence"/>
</dbReference>
<feature type="transmembrane region" description="Helical" evidence="5">
    <location>
        <begin position="256"/>
        <end position="281"/>
    </location>
</feature>
<dbReference type="InterPro" id="IPR017452">
    <property type="entry name" value="GPCR_Rhodpsn_7TM"/>
</dbReference>
<reference evidence="9" key="1">
    <citation type="submission" date="2012-12" db="EMBL/GenBank/DDBJ databases">
        <authorList>
            <person name="Hellsten U."/>
            <person name="Grimwood J."/>
            <person name="Chapman J.A."/>
            <person name="Shapiro H."/>
            <person name="Aerts A."/>
            <person name="Otillar R.P."/>
            <person name="Terry A.Y."/>
            <person name="Boore J.L."/>
            <person name="Simakov O."/>
            <person name="Marletaz F."/>
            <person name="Cho S.-J."/>
            <person name="Edsinger-Gonzales E."/>
            <person name="Havlak P."/>
            <person name="Kuo D.-H."/>
            <person name="Larsson T."/>
            <person name="Lv J."/>
            <person name="Arendt D."/>
            <person name="Savage R."/>
            <person name="Osoegawa K."/>
            <person name="de Jong P."/>
            <person name="Lindberg D.R."/>
            <person name="Seaver E.C."/>
            <person name="Weisblat D.A."/>
            <person name="Putnam N.H."/>
            <person name="Grigoriev I.V."/>
            <person name="Rokhsar D.S."/>
        </authorList>
    </citation>
    <scope>NUCLEOTIDE SEQUENCE</scope>
    <source>
        <strain evidence="9">I ESC-2004</strain>
    </source>
</reference>
<dbReference type="HOGENOM" id="CLU_009579_24_7_1"/>
<dbReference type="InterPro" id="IPR000276">
    <property type="entry name" value="GPCR_Rhodpsn"/>
</dbReference>
<feature type="domain" description="G-protein coupled receptors family 1 profile" evidence="6">
    <location>
        <begin position="47"/>
        <end position="316"/>
    </location>
</feature>
<feature type="transmembrane region" description="Helical" evidence="5">
    <location>
        <begin position="199"/>
        <end position="224"/>
    </location>
</feature>
<protein>
    <recommendedName>
        <fullName evidence="6">G-protein coupled receptors family 1 profile domain-containing protein</fullName>
    </recommendedName>
</protein>
<feature type="transmembrane region" description="Helical" evidence="5">
    <location>
        <begin position="111"/>
        <end position="134"/>
    </location>
</feature>
<feature type="transmembrane region" description="Helical" evidence="5">
    <location>
        <begin position="154"/>
        <end position="179"/>
    </location>
</feature>
<dbReference type="PANTHER" id="PTHR46641">
    <property type="entry name" value="FMRFAMIDE RECEPTOR-RELATED"/>
    <property type="match status" value="1"/>
</dbReference>
<evidence type="ECO:0000256" key="4">
    <source>
        <dbReference type="ARBA" id="ARBA00023136"/>
    </source>
</evidence>
<organism evidence="7">
    <name type="scientific">Capitella teleta</name>
    <name type="common">Polychaete worm</name>
    <dbReference type="NCBI Taxonomy" id="283909"/>
    <lineage>
        <taxon>Eukaryota</taxon>
        <taxon>Metazoa</taxon>
        <taxon>Spiralia</taxon>
        <taxon>Lophotrochozoa</taxon>
        <taxon>Annelida</taxon>
        <taxon>Polychaeta</taxon>
        <taxon>Sedentaria</taxon>
        <taxon>Scolecida</taxon>
        <taxon>Capitellidae</taxon>
        <taxon>Capitella</taxon>
    </lineage>
</organism>
<proteinExistence type="predicted"/>
<dbReference type="EnsemblMetazoa" id="CapteT213217">
    <property type="protein sequence ID" value="CapteP213217"/>
    <property type="gene ID" value="CapteG213217"/>
</dbReference>
<dbReference type="PRINTS" id="PR00237">
    <property type="entry name" value="GPCRRHODOPSN"/>
</dbReference>
<name>R7VM79_CAPTE</name>
<keyword evidence="9" id="KW-1185">Reference proteome</keyword>
<dbReference type="STRING" id="283909.R7VM79"/>
<evidence type="ECO:0000256" key="2">
    <source>
        <dbReference type="ARBA" id="ARBA00022692"/>
    </source>
</evidence>
<dbReference type="AlphaFoldDB" id="R7VM79"/>
<dbReference type="OMA" id="VESSMFY"/>
<gene>
    <name evidence="7" type="ORF">CAPTEDRAFT_213217</name>
</gene>
<evidence type="ECO:0000313" key="7">
    <source>
        <dbReference type="EMBL" id="ELU18370.1"/>
    </source>
</evidence>
<evidence type="ECO:0000256" key="3">
    <source>
        <dbReference type="ARBA" id="ARBA00022989"/>
    </source>
</evidence>
<dbReference type="EMBL" id="AMQN01016319">
    <property type="status" value="NOT_ANNOTATED_CDS"/>
    <property type="molecule type" value="Genomic_DNA"/>
</dbReference>
<feature type="transmembrane region" description="Helical" evidence="5">
    <location>
        <begin position="67"/>
        <end position="91"/>
    </location>
</feature>
<reference evidence="7 9" key="2">
    <citation type="journal article" date="2013" name="Nature">
        <title>Insights into bilaterian evolution from three spiralian genomes.</title>
        <authorList>
            <person name="Simakov O."/>
            <person name="Marletaz F."/>
            <person name="Cho S.J."/>
            <person name="Edsinger-Gonzales E."/>
            <person name="Havlak P."/>
            <person name="Hellsten U."/>
            <person name="Kuo D.H."/>
            <person name="Larsson T."/>
            <person name="Lv J."/>
            <person name="Arendt D."/>
            <person name="Savage R."/>
            <person name="Osoegawa K."/>
            <person name="de Jong P."/>
            <person name="Grimwood J."/>
            <person name="Chapman J.A."/>
            <person name="Shapiro H."/>
            <person name="Aerts A."/>
            <person name="Otillar R.P."/>
            <person name="Terry A.Y."/>
            <person name="Boore J.L."/>
            <person name="Grigoriev I.V."/>
            <person name="Lindberg D.R."/>
            <person name="Seaver E.C."/>
            <person name="Weisblat D.A."/>
            <person name="Putnam N.H."/>
            <person name="Rokhsar D.S."/>
        </authorList>
    </citation>
    <scope>NUCLEOTIDE SEQUENCE</scope>
    <source>
        <strain evidence="7 9">I ESC-2004</strain>
    </source>
</reference>
<dbReference type="CDD" id="cd14978">
    <property type="entry name" value="7tmA_FMRFamide_R-like"/>
    <property type="match status" value="1"/>
</dbReference>
<dbReference type="EMBL" id="KB291946">
    <property type="protein sequence ID" value="ELU18370.1"/>
    <property type="molecule type" value="Genomic_DNA"/>
</dbReference>
<evidence type="ECO:0000313" key="9">
    <source>
        <dbReference type="Proteomes" id="UP000014760"/>
    </source>
</evidence>
<evidence type="ECO:0000313" key="8">
    <source>
        <dbReference type="EnsemblMetazoa" id="CapteP213217"/>
    </source>
</evidence>
<accession>R7VM79</accession>
<dbReference type="PROSITE" id="PS50262">
    <property type="entry name" value="G_PROTEIN_RECEP_F1_2"/>
    <property type="match status" value="1"/>
</dbReference>
<keyword evidence="3 5" id="KW-1133">Transmembrane helix</keyword>
<dbReference type="GO" id="GO:0004930">
    <property type="term" value="F:G protein-coupled receptor activity"/>
    <property type="evidence" value="ECO:0007669"/>
    <property type="project" value="InterPro"/>
</dbReference>
<feature type="transmembrane region" description="Helical" evidence="5">
    <location>
        <begin position="293"/>
        <end position="319"/>
    </location>
</feature>
<dbReference type="PANTHER" id="PTHR46641:SF2">
    <property type="entry name" value="FMRFAMIDE RECEPTOR"/>
    <property type="match status" value="1"/>
</dbReference>
<reference evidence="8" key="3">
    <citation type="submission" date="2015-06" db="UniProtKB">
        <authorList>
            <consortium name="EnsemblMetazoa"/>
        </authorList>
    </citation>
    <scope>IDENTIFICATION</scope>
</reference>
<dbReference type="OrthoDB" id="6276488at2759"/>
<evidence type="ECO:0000256" key="5">
    <source>
        <dbReference type="SAM" id="Phobius"/>
    </source>
</evidence>
<dbReference type="Gene3D" id="1.20.1070.10">
    <property type="entry name" value="Rhodopsin 7-helix transmembrane proteins"/>
    <property type="match status" value="1"/>
</dbReference>
<sequence>MEAASTQAYSTKSVPAAESFNMRICYVNYLLFGTCLGGFFVISGLMGNIVTIIILGRERKKSSTINCLFMLAIADAFVLLNYGVILVPNGIYAVVLETFSVGRMNLYRFTWTYLTSAARIFNQVSIFITMLVTFQRYVSVCLPLRAKQLCSVKLVNILVFISYLVSVVYFSPNFALYYLVKHSSGLFQPKVHHFVQNPLYQLLYSIIGFCLMTYVIPVTTLGFMSIQILRGLRRQANTLQQSQGETSVRKDLTRSAIAIVGICVICQSFSTANRILMWVFGNGYGRAVTCGGHLYLFMLVPHVMMVFNSAFNFIIYITLAKGFKKKVQRLFSRSRVAPACTSANVPSRPETAVVPSEDS</sequence>
<dbReference type="SUPFAM" id="SSF81321">
    <property type="entry name" value="Family A G protein-coupled receptor-like"/>
    <property type="match status" value="1"/>
</dbReference>
<keyword evidence="4 5" id="KW-0472">Membrane</keyword>
<dbReference type="GO" id="GO:0016020">
    <property type="term" value="C:membrane"/>
    <property type="evidence" value="ECO:0007669"/>
    <property type="project" value="UniProtKB-SubCell"/>
</dbReference>
<evidence type="ECO:0000259" key="6">
    <source>
        <dbReference type="PROSITE" id="PS50262"/>
    </source>
</evidence>
<dbReference type="InterPro" id="IPR052954">
    <property type="entry name" value="GPCR-Ligand_Int"/>
</dbReference>
<evidence type="ECO:0000256" key="1">
    <source>
        <dbReference type="ARBA" id="ARBA00004370"/>
    </source>
</evidence>
<comment type="subcellular location">
    <subcellularLocation>
        <location evidence="1">Membrane</location>
    </subcellularLocation>
</comment>
<keyword evidence="2 5" id="KW-0812">Transmembrane</keyword>
<dbReference type="Pfam" id="PF00001">
    <property type="entry name" value="7tm_1"/>
    <property type="match status" value="1"/>
</dbReference>